<dbReference type="RefSeq" id="WP_253969130.1">
    <property type="nucleotide sequence ID" value="NZ_JAMFTH010000007.1"/>
</dbReference>
<evidence type="ECO:0000256" key="4">
    <source>
        <dbReference type="ARBA" id="ARBA00022980"/>
    </source>
</evidence>
<evidence type="ECO:0000313" key="8">
    <source>
        <dbReference type="Proteomes" id="UP001139319"/>
    </source>
</evidence>
<comment type="caution">
    <text evidence="7">The sequence shown here is derived from an EMBL/GenBank/DDBJ whole genome shotgun (WGS) entry which is preliminary data.</text>
</comment>
<dbReference type="FunFam" id="3.30.70.330:FF:000001">
    <property type="entry name" value="50S ribosomal protein L23"/>
    <property type="match status" value="1"/>
</dbReference>
<dbReference type="InterPro" id="IPR012677">
    <property type="entry name" value="Nucleotide-bd_a/b_plait_sf"/>
</dbReference>
<dbReference type="AlphaFoldDB" id="A0A9X2I2D1"/>
<keyword evidence="2 6" id="KW-0699">rRNA-binding</keyword>
<dbReference type="HAMAP" id="MF_01369_B">
    <property type="entry name" value="Ribosomal_uL23_B"/>
    <property type="match status" value="1"/>
</dbReference>
<dbReference type="GO" id="GO:0003735">
    <property type="term" value="F:structural constituent of ribosome"/>
    <property type="evidence" value="ECO:0007669"/>
    <property type="project" value="InterPro"/>
</dbReference>
<evidence type="ECO:0000256" key="1">
    <source>
        <dbReference type="ARBA" id="ARBA00006700"/>
    </source>
</evidence>
<name>A0A9X2I2D1_9GAMM</name>
<dbReference type="EMBL" id="JAMFTH010000007">
    <property type="protein sequence ID" value="MCP8900841.1"/>
    <property type="molecule type" value="Genomic_DNA"/>
</dbReference>
<sequence>MSQERIYKVLLGPVVSEKAAAAGEAGNQVVFKVAADATKLEVKAAVQALFDTKVEQVRILNVKGKTKRTRYGLGKRSDWKKAYVRLEQGQDIDFAVAE</sequence>
<evidence type="ECO:0000256" key="5">
    <source>
        <dbReference type="ARBA" id="ARBA00023274"/>
    </source>
</evidence>
<accession>A0A9X2I2D1</accession>
<organism evidence="7 8">
    <name type="scientific">Gilvimarinus xylanilyticus</name>
    <dbReference type="NCBI Taxonomy" id="2944139"/>
    <lineage>
        <taxon>Bacteria</taxon>
        <taxon>Pseudomonadati</taxon>
        <taxon>Pseudomonadota</taxon>
        <taxon>Gammaproteobacteria</taxon>
        <taxon>Cellvibrionales</taxon>
        <taxon>Cellvibrionaceae</taxon>
        <taxon>Gilvimarinus</taxon>
    </lineage>
</organism>
<dbReference type="InterPro" id="IPR012678">
    <property type="entry name" value="Ribosomal_uL23/eL15/eS24_sf"/>
</dbReference>
<dbReference type="Gene3D" id="3.30.70.330">
    <property type="match status" value="1"/>
</dbReference>
<keyword evidence="4 6" id="KW-0689">Ribosomal protein</keyword>
<evidence type="ECO:0000256" key="2">
    <source>
        <dbReference type="ARBA" id="ARBA00022730"/>
    </source>
</evidence>
<reference evidence="7" key="1">
    <citation type="submission" date="2022-05" db="EMBL/GenBank/DDBJ databases">
        <authorList>
            <person name="Sun H.-N."/>
        </authorList>
    </citation>
    <scope>NUCLEOTIDE SEQUENCE</scope>
    <source>
        <strain evidence="7">HB14</strain>
    </source>
</reference>
<dbReference type="GO" id="GO:0005840">
    <property type="term" value="C:ribosome"/>
    <property type="evidence" value="ECO:0007669"/>
    <property type="project" value="UniProtKB-KW"/>
</dbReference>
<dbReference type="Pfam" id="PF00276">
    <property type="entry name" value="Ribosomal_L23"/>
    <property type="match status" value="1"/>
</dbReference>
<dbReference type="GO" id="GO:1990904">
    <property type="term" value="C:ribonucleoprotein complex"/>
    <property type="evidence" value="ECO:0007669"/>
    <property type="project" value="UniProtKB-KW"/>
</dbReference>
<dbReference type="Proteomes" id="UP001139319">
    <property type="component" value="Unassembled WGS sequence"/>
</dbReference>
<dbReference type="GO" id="GO:0006412">
    <property type="term" value="P:translation"/>
    <property type="evidence" value="ECO:0007669"/>
    <property type="project" value="UniProtKB-UniRule"/>
</dbReference>
<dbReference type="InterPro" id="IPR013025">
    <property type="entry name" value="Ribosomal_uL23-like"/>
</dbReference>
<evidence type="ECO:0000313" key="7">
    <source>
        <dbReference type="EMBL" id="MCP8900841.1"/>
    </source>
</evidence>
<comment type="similarity">
    <text evidence="1 6">Belongs to the universal ribosomal protein uL23 family.</text>
</comment>
<dbReference type="NCBIfam" id="NF004359">
    <property type="entry name" value="PRK05738.1-3"/>
    <property type="match status" value="1"/>
</dbReference>
<proteinExistence type="inferred from homology"/>
<evidence type="ECO:0000256" key="3">
    <source>
        <dbReference type="ARBA" id="ARBA00022884"/>
    </source>
</evidence>
<reference evidence="7" key="2">
    <citation type="submission" date="2023-01" db="EMBL/GenBank/DDBJ databases">
        <title>Gilvimarinus xylanilyticus HB14 isolated from Caulerpa lentillifera aquaculture base in Hainan, China.</title>
        <authorList>
            <person name="Zhang Y.-J."/>
        </authorList>
    </citation>
    <scope>NUCLEOTIDE SEQUENCE</scope>
    <source>
        <strain evidence="7">HB14</strain>
    </source>
</reference>
<keyword evidence="8" id="KW-1185">Reference proteome</keyword>
<comment type="function">
    <text evidence="6">One of the early assembly proteins it binds 23S rRNA. One of the proteins that surrounds the polypeptide exit tunnel on the outside of the ribosome. Forms the main docking site for trigger factor binding to the ribosome.</text>
</comment>
<keyword evidence="3 6" id="KW-0694">RNA-binding</keyword>
<dbReference type="SUPFAM" id="SSF54189">
    <property type="entry name" value="Ribosomal proteins S24e, L23 and L15e"/>
    <property type="match status" value="1"/>
</dbReference>
<gene>
    <name evidence="6 7" type="primary">rplW</name>
    <name evidence="7" type="ORF">M6D89_16145</name>
</gene>
<dbReference type="GO" id="GO:0019843">
    <property type="term" value="F:rRNA binding"/>
    <property type="evidence" value="ECO:0007669"/>
    <property type="project" value="UniProtKB-UniRule"/>
</dbReference>
<evidence type="ECO:0000256" key="6">
    <source>
        <dbReference type="HAMAP-Rule" id="MF_01369"/>
    </source>
</evidence>
<dbReference type="NCBIfam" id="NF004363">
    <property type="entry name" value="PRK05738.2-4"/>
    <property type="match status" value="1"/>
</dbReference>
<comment type="subunit">
    <text evidence="6">Part of the 50S ribosomal subunit. Contacts protein L29, and trigger factor when it is bound to the ribosome.</text>
</comment>
<keyword evidence="5 6" id="KW-0687">Ribonucleoprotein</keyword>
<protein>
    <recommendedName>
        <fullName evidence="6">Large ribosomal subunit protein uL23</fullName>
    </recommendedName>
</protein>
<dbReference type="PANTHER" id="PTHR11620">
    <property type="entry name" value="60S RIBOSOMAL PROTEIN L23A"/>
    <property type="match status" value="1"/>
</dbReference>